<keyword evidence="3" id="KW-1185">Reference proteome</keyword>
<organism evidence="2 3">
    <name type="scientific">Erythrobacter ani</name>
    <dbReference type="NCBI Taxonomy" id="2827235"/>
    <lineage>
        <taxon>Bacteria</taxon>
        <taxon>Pseudomonadati</taxon>
        <taxon>Pseudomonadota</taxon>
        <taxon>Alphaproteobacteria</taxon>
        <taxon>Sphingomonadales</taxon>
        <taxon>Erythrobacteraceae</taxon>
        <taxon>Erythrobacter/Porphyrobacter group</taxon>
        <taxon>Erythrobacter</taxon>
    </lineage>
</organism>
<dbReference type="RefSeq" id="WP_218315959.1">
    <property type="nucleotide sequence ID" value="NZ_JAGSPB010000001.1"/>
</dbReference>
<evidence type="ECO:0000313" key="2">
    <source>
        <dbReference type="EMBL" id="MBV7265511.1"/>
    </source>
</evidence>
<keyword evidence="1" id="KW-0732">Signal</keyword>
<feature type="chain" id="PRO_5046150833" description="Peptidase M48 domain-containing protein" evidence="1">
    <location>
        <begin position="23"/>
        <end position="331"/>
    </location>
</feature>
<gene>
    <name evidence="2" type="ORF">KCG45_04920</name>
</gene>
<feature type="signal peptide" evidence="1">
    <location>
        <begin position="1"/>
        <end position="22"/>
    </location>
</feature>
<dbReference type="EMBL" id="JAGSPB010000001">
    <property type="protein sequence ID" value="MBV7265511.1"/>
    <property type="molecule type" value="Genomic_DNA"/>
</dbReference>
<evidence type="ECO:0000313" key="3">
    <source>
        <dbReference type="Proteomes" id="UP000699975"/>
    </source>
</evidence>
<evidence type="ECO:0000256" key="1">
    <source>
        <dbReference type="SAM" id="SignalP"/>
    </source>
</evidence>
<name>A0ABS6SKG0_9SPHN</name>
<dbReference type="Proteomes" id="UP000699975">
    <property type="component" value="Unassembled WGS sequence"/>
</dbReference>
<sequence>MRLGAFIALVGALSASALSAQAPDEIELAEEIAAIERFQTIDQKLQDIGWRLVTANAAYCADAVPAIGLQLQDAAGYRSPETARAALGIDGDFAVQTAARGSPAAMTGAFRRNREITRIAGSNPNAWSAEARLDWRRLVRAHDSIRQHLVSNPDITFEFADGSAVDIRPVTACASRFELTGDGDTALADGERVVIGTRFGGLAYPKDQLAGAIAHELAHNLLQHKAWLDRHGRSRRNVRATEREADRLMPWLLANAGYNPEAAVRFFERFRPSSGAVLFLRGSHEKWSKRAEHVRGEFAGIAAVRDSAGKSDWSQHFERETASIRGVNSSD</sequence>
<protein>
    <recommendedName>
        <fullName evidence="4">Peptidase M48 domain-containing protein</fullName>
    </recommendedName>
</protein>
<reference evidence="2 3" key="1">
    <citation type="submission" date="2021-04" db="EMBL/GenBank/DDBJ databases">
        <authorList>
            <person name="Pira H."/>
            <person name="Risdian C."/>
            <person name="Wink J."/>
        </authorList>
    </citation>
    <scope>NUCLEOTIDE SEQUENCE [LARGE SCALE GENOMIC DNA]</scope>
    <source>
        <strain evidence="2 3">WH131</strain>
    </source>
</reference>
<comment type="caution">
    <text evidence="2">The sequence shown here is derived from an EMBL/GenBank/DDBJ whole genome shotgun (WGS) entry which is preliminary data.</text>
</comment>
<proteinExistence type="predicted"/>
<accession>A0ABS6SKG0</accession>
<evidence type="ECO:0008006" key="4">
    <source>
        <dbReference type="Google" id="ProtNLM"/>
    </source>
</evidence>